<accession>A0A7J5I818</accession>
<dbReference type="EMBL" id="WCTM01000007">
    <property type="protein sequence ID" value="KAB4241617.1"/>
    <property type="molecule type" value="Genomic_DNA"/>
</dbReference>
<reference evidence="1 2" key="1">
    <citation type="journal article" date="2019" name="Nat. Med.">
        <title>A library of human gut bacterial isolates paired with longitudinal multiomics data enables mechanistic microbiome research.</title>
        <authorList>
            <person name="Poyet M."/>
            <person name="Groussin M."/>
            <person name="Gibbons S.M."/>
            <person name="Avila-Pacheco J."/>
            <person name="Jiang X."/>
            <person name="Kearney S.M."/>
            <person name="Perrotta A.R."/>
            <person name="Berdy B."/>
            <person name="Zhao S."/>
            <person name="Lieberman T.D."/>
            <person name="Swanson P.K."/>
            <person name="Smith M."/>
            <person name="Roesemann S."/>
            <person name="Alexander J.E."/>
            <person name="Rich S.A."/>
            <person name="Livny J."/>
            <person name="Vlamakis H."/>
            <person name="Clish C."/>
            <person name="Bullock K."/>
            <person name="Deik A."/>
            <person name="Scott J."/>
            <person name="Pierce K.A."/>
            <person name="Xavier R.J."/>
            <person name="Alm E.J."/>
        </authorList>
    </citation>
    <scope>NUCLEOTIDE SEQUENCE [LARGE SCALE GENOMIC DNA]</scope>
    <source>
        <strain evidence="1 2">BIOML-A6</strain>
    </source>
</reference>
<sequence length="63" mass="7502">MKTESEDYIKETDNDIHTCHCHEEECCCQEESEKCGCYCRQHEIPCPKLPCLEMDPDNFNDWD</sequence>
<comment type="caution">
    <text evidence="1">The sequence shown here is derived from an EMBL/GenBank/DDBJ whole genome shotgun (WGS) entry which is preliminary data.</text>
</comment>
<protein>
    <submittedName>
        <fullName evidence="1">Uncharacterized protein</fullName>
    </submittedName>
</protein>
<organism evidence="1 2">
    <name type="scientific">Bacteroides uniformis</name>
    <dbReference type="NCBI Taxonomy" id="820"/>
    <lineage>
        <taxon>Bacteria</taxon>
        <taxon>Pseudomonadati</taxon>
        <taxon>Bacteroidota</taxon>
        <taxon>Bacteroidia</taxon>
        <taxon>Bacteroidales</taxon>
        <taxon>Bacteroidaceae</taxon>
        <taxon>Bacteroides</taxon>
    </lineage>
</organism>
<evidence type="ECO:0000313" key="1">
    <source>
        <dbReference type="EMBL" id="KAB4241617.1"/>
    </source>
</evidence>
<dbReference type="Proteomes" id="UP000431575">
    <property type="component" value="Unassembled WGS sequence"/>
</dbReference>
<name>A0A7J5I818_BACUN</name>
<dbReference type="AlphaFoldDB" id="A0A7J5I818"/>
<gene>
    <name evidence="1" type="ORF">GAP41_12790</name>
</gene>
<dbReference type="RefSeq" id="WP_130081197.1">
    <property type="nucleotide sequence ID" value="NZ_RCXX01000007.1"/>
</dbReference>
<proteinExistence type="predicted"/>
<evidence type="ECO:0000313" key="2">
    <source>
        <dbReference type="Proteomes" id="UP000431575"/>
    </source>
</evidence>